<feature type="non-terminal residue" evidence="1">
    <location>
        <position position="1"/>
    </location>
</feature>
<dbReference type="EMBL" id="JAHRIP010045337">
    <property type="protein sequence ID" value="MEQ2297862.1"/>
    <property type="molecule type" value="Genomic_DNA"/>
</dbReference>
<protein>
    <submittedName>
        <fullName evidence="1">Uncharacterized protein</fullName>
    </submittedName>
</protein>
<gene>
    <name evidence="1" type="ORF">AMECASPLE_039059</name>
</gene>
<evidence type="ECO:0000313" key="1">
    <source>
        <dbReference type="EMBL" id="MEQ2297862.1"/>
    </source>
</evidence>
<proteinExistence type="predicted"/>
<comment type="caution">
    <text evidence="1">The sequence shown here is derived from an EMBL/GenBank/DDBJ whole genome shotgun (WGS) entry which is preliminary data.</text>
</comment>
<keyword evidence="2" id="KW-1185">Reference proteome</keyword>
<feature type="non-terminal residue" evidence="1">
    <location>
        <position position="61"/>
    </location>
</feature>
<sequence length="61" mass="6779">GHSCEVIIDFVEAKHNISCTFGKPQAMHHLPHRFNSRNSGFPTSPQALSQFNAFMPKPATL</sequence>
<accession>A0ABV0YW00</accession>
<name>A0ABV0YW00_9TELE</name>
<reference evidence="1 2" key="1">
    <citation type="submission" date="2021-06" db="EMBL/GenBank/DDBJ databases">
        <authorList>
            <person name="Palmer J.M."/>
        </authorList>
    </citation>
    <scope>NUCLEOTIDE SEQUENCE [LARGE SCALE GENOMIC DNA]</scope>
    <source>
        <strain evidence="1 2">AS_MEX2019</strain>
        <tissue evidence="1">Muscle</tissue>
    </source>
</reference>
<organism evidence="1 2">
    <name type="scientific">Ameca splendens</name>
    <dbReference type="NCBI Taxonomy" id="208324"/>
    <lineage>
        <taxon>Eukaryota</taxon>
        <taxon>Metazoa</taxon>
        <taxon>Chordata</taxon>
        <taxon>Craniata</taxon>
        <taxon>Vertebrata</taxon>
        <taxon>Euteleostomi</taxon>
        <taxon>Actinopterygii</taxon>
        <taxon>Neopterygii</taxon>
        <taxon>Teleostei</taxon>
        <taxon>Neoteleostei</taxon>
        <taxon>Acanthomorphata</taxon>
        <taxon>Ovalentaria</taxon>
        <taxon>Atherinomorphae</taxon>
        <taxon>Cyprinodontiformes</taxon>
        <taxon>Goodeidae</taxon>
        <taxon>Ameca</taxon>
    </lineage>
</organism>
<dbReference type="Proteomes" id="UP001469553">
    <property type="component" value="Unassembled WGS sequence"/>
</dbReference>
<evidence type="ECO:0000313" key="2">
    <source>
        <dbReference type="Proteomes" id="UP001469553"/>
    </source>
</evidence>